<name>H1YGF0_9SPHI</name>
<protein>
    <submittedName>
        <fullName evidence="1">Uncharacterized protein</fullName>
    </submittedName>
</protein>
<dbReference type="Proteomes" id="UP000002774">
    <property type="component" value="Chromosome"/>
</dbReference>
<dbReference type="HOGENOM" id="CLU_3218799_0_0_10"/>
<proteinExistence type="predicted"/>
<dbReference type="AlphaFoldDB" id="H1YGF0"/>
<organism evidence="1 2">
    <name type="scientific">Mucilaginibacter paludis DSM 18603</name>
    <dbReference type="NCBI Taxonomy" id="714943"/>
    <lineage>
        <taxon>Bacteria</taxon>
        <taxon>Pseudomonadati</taxon>
        <taxon>Bacteroidota</taxon>
        <taxon>Sphingobacteriia</taxon>
        <taxon>Sphingobacteriales</taxon>
        <taxon>Sphingobacteriaceae</taxon>
        <taxon>Mucilaginibacter</taxon>
    </lineage>
</organism>
<dbReference type="RefSeq" id="WP_008504048.1">
    <property type="nucleotide sequence ID" value="NZ_CM001403.1"/>
</dbReference>
<reference evidence="1" key="1">
    <citation type="submission" date="2011-09" db="EMBL/GenBank/DDBJ databases">
        <title>The permanent draft genome of Mucilaginibacter paludis DSM 18603.</title>
        <authorList>
            <consortium name="US DOE Joint Genome Institute (JGI-PGF)"/>
            <person name="Lucas S."/>
            <person name="Han J."/>
            <person name="Lapidus A."/>
            <person name="Bruce D."/>
            <person name="Goodwin L."/>
            <person name="Pitluck S."/>
            <person name="Peters L."/>
            <person name="Kyrpides N."/>
            <person name="Mavromatis K."/>
            <person name="Ivanova N."/>
            <person name="Mikhailova N."/>
            <person name="Held B."/>
            <person name="Detter J.C."/>
            <person name="Tapia R."/>
            <person name="Han C."/>
            <person name="Land M."/>
            <person name="Hauser L."/>
            <person name="Markowitz V."/>
            <person name="Cheng J.-F."/>
            <person name="Hugenholtz P."/>
            <person name="Woyke T."/>
            <person name="Wu D."/>
            <person name="Tindall B."/>
            <person name="Brambilla E."/>
            <person name="Klenk H.-P."/>
            <person name="Eisen J.A."/>
        </authorList>
    </citation>
    <scope>NUCLEOTIDE SEQUENCE [LARGE SCALE GENOMIC DNA]</scope>
    <source>
        <strain evidence="1">DSM 18603</strain>
    </source>
</reference>
<gene>
    <name evidence="1" type="ORF">Mucpa_0306</name>
</gene>
<evidence type="ECO:0000313" key="2">
    <source>
        <dbReference type="Proteomes" id="UP000002774"/>
    </source>
</evidence>
<accession>H1YGF0</accession>
<keyword evidence="2" id="KW-1185">Reference proteome</keyword>
<evidence type="ECO:0000313" key="1">
    <source>
        <dbReference type="EMBL" id="EHQ24502.1"/>
    </source>
</evidence>
<sequence>MCGASWVTNLVRHRAVAIGIAHGIDELIGGKIELPEQDKMTGKF</sequence>
<dbReference type="EMBL" id="CM001403">
    <property type="protein sequence ID" value="EHQ24502.1"/>
    <property type="molecule type" value="Genomic_DNA"/>
</dbReference>